<evidence type="ECO:0000313" key="8">
    <source>
        <dbReference type="EMBL" id="REJ08369.1"/>
    </source>
</evidence>
<evidence type="ECO:0000313" key="9">
    <source>
        <dbReference type="Proteomes" id="UP000262172"/>
    </source>
</evidence>
<dbReference type="InterPro" id="IPR006710">
    <property type="entry name" value="Glyco_hydro_43"/>
</dbReference>
<reference evidence="8 9" key="1">
    <citation type="submission" date="2018-08" db="EMBL/GenBank/DDBJ databases">
        <title>Isolation, diversity and antifungal activity of Actinobacteria from cow dung.</title>
        <authorList>
            <person name="Ling L."/>
        </authorList>
    </citation>
    <scope>NUCLEOTIDE SEQUENCE [LARGE SCALE GENOMIC DNA]</scope>
    <source>
        <strain evidence="8 9">NEAU-LLE</strain>
    </source>
</reference>
<dbReference type="EMBL" id="QUAB01000011">
    <property type="protein sequence ID" value="REJ08369.1"/>
    <property type="molecule type" value="Genomic_DNA"/>
</dbReference>
<keyword evidence="3 6" id="KW-0326">Glycosidase</keyword>
<evidence type="ECO:0000256" key="5">
    <source>
        <dbReference type="PIRSR" id="PIRSR606710-2"/>
    </source>
</evidence>
<dbReference type="InterPro" id="IPR051795">
    <property type="entry name" value="Glycosyl_Hydrlase_43"/>
</dbReference>
<evidence type="ECO:0000256" key="2">
    <source>
        <dbReference type="ARBA" id="ARBA00022801"/>
    </source>
</evidence>
<evidence type="ECO:0000256" key="3">
    <source>
        <dbReference type="ARBA" id="ARBA00023295"/>
    </source>
</evidence>
<keyword evidence="2 6" id="KW-0378">Hydrolase</keyword>
<dbReference type="Pfam" id="PF04616">
    <property type="entry name" value="Glyco_hydro_43"/>
    <property type="match status" value="1"/>
</dbReference>
<organism evidence="8 9">
    <name type="scientific">Microbacterium bovistercoris</name>
    <dbReference type="NCBI Taxonomy" id="2293570"/>
    <lineage>
        <taxon>Bacteria</taxon>
        <taxon>Bacillati</taxon>
        <taxon>Actinomycetota</taxon>
        <taxon>Actinomycetes</taxon>
        <taxon>Micrococcales</taxon>
        <taxon>Microbacteriaceae</taxon>
        <taxon>Microbacterium</taxon>
    </lineage>
</organism>
<dbReference type="InterPro" id="IPR023296">
    <property type="entry name" value="Glyco_hydro_beta-prop_sf"/>
</dbReference>
<dbReference type="PANTHER" id="PTHR42812">
    <property type="entry name" value="BETA-XYLOSIDASE"/>
    <property type="match status" value="1"/>
</dbReference>
<dbReference type="GO" id="GO:0004553">
    <property type="term" value="F:hydrolase activity, hydrolyzing O-glycosyl compounds"/>
    <property type="evidence" value="ECO:0007669"/>
    <property type="project" value="InterPro"/>
</dbReference>
<dbReference type="SUPFAM" id="SSF49899">
    <property type="entry name" value="Concanavalin A-like lectins/glucanases"/>
    <property type="match status" value="1"/>
</dbReference>
<evidence type="ECO:0000256" key="4">
    <source>
        <dbReference type="PIRSR" id="PIRSR606710-1"/>
    </source>
</evidence>
<dbReference type="CDD" id="cd09001">
    <property type="entry name" value="GH43_FsAxh1-like"/>
    <property type="match status" value="1"/>
</dbReference>
<dbReference type="Pfam" id="PF17851">
    <property type="entry name" value="GH43_C2"/>
    <property type="match status" value="1"/>
</dbReference>
<protein>
    <submittedName>
        <fullName evidence="8">Glycoside hydrolase</fullName>
    </submittedName>
</protein>
<dbReference type="Gene3D" id="2.115.10.20">
    <property type="entry name" value="Glycosyl hydrolase domain, family 43"/>
    <property type="match status" value="1"/>
</dbReference>
<feature type="site" description="Important for catalytic activity, responsible for pKa modulation of the active site Glu and correct orientation of both the proton donor and substrate" evidence="5">
    <location>
        <position position="131"/>
    </location>
</feature>
<sequence length="514" mass="55564">MRVNLVDDASRYRNPIIDSDVPDPDAIRVGDRFYLVASSFHRAPGLPVFESRDLVDWTRIGYALERNEPAAWFGLPRHGCGVWAPSIRHHDGRFHIVFPDPDQGIFVVTAENPAGPWTPPRLLLAGLGLIDPCPLWDDDGRTYLVHGWARSRAGRKNVLTVVPVDAGLTAPTGPAVDVIDGDLLDGFTTLEGPKFHKRDGEYWILAPAGGVATGWQTAFRADSPFGPYRHRIVLAQGDTPVNGPHQGAWVDDGEGGDWFLHFQDRGVFGRVLHLQPMAWDADGWPLMGRAVAGGPAEPVLDHPAPLRGRQGARSLARSDDFAGGLPGAHWQWEADPDPRAIVTQGEEGWRDDALTLRGSPDGGSIRTLPRVLSQPLPGWSSTSSVDIELPDVAPGARAGIAVLGLDYAWAGVRCTASGPVAVVAVRSRDDQEERVVASVPLRESRVRATFDVGDDAHVRVSLQADGARIDVDPQFHAVQGQWVGAAISLFAAGAHGADETIARFADFRITTGDR</sequence>
<proteinExistence type="inferred from homology"/>
<evidence type="ECO:0000259" key="7">
    <source>
        <dbReference type="Pfam" id="PF17851"/>
    </source>
</evidence>
<comment type="similarity">
    <text evidence="1 6">Belongs to the glycosyl hydrolase 43 family.</text>
</comment>
<feature type="active site" description="Proton acceptor" evidence="4">
    <location>
        <position position="23"/>
    </location>
</feature>
<keyword evidence="9" id="KW-1185">Reference proteome</keyword>
<dbReference type="OrthoDB" id="9801455at2"/>
<comment type="caution">
    <text evidence="8">The sequence shown here is derived from an EMBL/GenBank/DDBJ whole genome shotgun (WGS) entry which is preliminary data.</text>
</comment>
<feature type="domain" description="Beta-xylosidase C-terminal Concanavalin A-like" evidence="7">
    <location>
        <begin position="318"/>
        <end position="509"/>
    </location>
</feature>
<gene>
    <name evidence="8" type="ORF">DY023_01135</name>
</gene>
<feature type="active site" description="Proton donor" evidence="4">
    <location>
        <position position="191"/>
    </location>
</feature>
<dbReference type="SUPFAM" id="SSF75005">
    <property type="entry name" value="Arabinanase/levansucrase/invertase"/>
    <property type="match status" value="1"/>
</dbReference>
<evidence type="ECO:0000256" key="1">
    <source>
        <dbReference type="ARBA" id="ARBA00009865"/>
    </source>
</evidence>
<dbReference type="AlphaFoldDB" id="A0A371NYY0"/>
<dbReference type="InterPro" id="IPR013320">
    <property type="entry name" value="ConA-like_dom_sf"/>
</dbReference>
<dbReference type="Gene3D" id="2.60.120.200">
    <property type="match status" value="1"/>
</dbReference>
<name>A0A371NYY0_9MICO</name>
<dbReference type="Proteomes" id="UP000262172">
    <property type="component" value="Unassembled WGS sequence"/>
</dbReference>
<accession>A0A371NYY0</accession>
<dbReference type="PANTHER" id="PTHR42812:SF12">
    <property type="entry name" value="BETA-XYLOSIDASE-RELATED"/>
    <property type="match status" value="1"/>
</dbReference>
<evidence type="ECO:0000256" key="6">
    <source>
        <dbReference type="RuleBase" id="RU361187"/>
    </source>
</evidence>
<dbReference type="InterPro" id="IPR041542">
    <property type="entry name" value="GH43_C2"/>
</dbReference>
<dbReference type="GO" id="GO:0005975">
    <property type="term" value="P:carbohydrate metabolic process"/>
    <property type="evidence" value="ECO:0007669"/>
    <property type="project" value="InterPro"/>
</dbReference>